<feature type="region of interest" description="Disordered" evidence="1">
    <location>
        <begin position="39"/>
        <end position="229"/>
    </location>
</feature>
<feature type="region of interest" description="Disordered" evidence="1">
    <location>
        <begin position="1"/>
        <end position="24"/>
    </location>
</feature>
<evidence type="ECO:0000313" key="2">
    <source>
        <dbReference type="EMBL" id="KAK5990466.1"/>
    </source>
</evidence>
<proteinExistence type="predicted"/>
<name>A0ABR0SF43_9HYPO</name>
<organism evidence="2 3">
    <name type="scientific">Cladobotryum mycophilum</name>
    <dbReference type="NCBI Taxonomy" id="491253"/>
    <lineage>
        <taxon>Eukaryota</taxon>
        <taxon>Fungi</taxon>
        <taxon>Dikarya</taxon>
        <taxon>Ascomycota</taxon>
        <taxon>Pezizomycotina</taxon>
        <taxon>Sordariomycetes</taxon>
        <taxon>Hypocreomycetidae</taxon>
        <taxon>Hypocreales</taxon>
        <taxon>Hypocreaceae</taxon>
        <taxon>Cladobotryum</taxon>
    </lineage>
</organism>
<feature type="compositionally biased region" description="Polar residues" evidence="1">
    <location>
        <begin position="12"/>
        <end position="24"/>
    </location>
</feature>
<dbReference type="Proteomes" id="UP001338125">
    <property type="component" value="Unassembled WGS sequence"/>
</dbReference>
<gene>
    <name evidence="2" type="ORF">PT974_08734</name>
</gene>
<evidence type="ECO:0000313" key="3">
    <source>
        <dbReference type="Proteomes" id="UP001338125"/>
    </source>
</evidence>
<protein>
    <submittedName>
        <fullName evidence="2">Uncharacterized protein</fullName>
    </submittedName>
</protein>
<accession>A0ABR0SF43</accession>
<feature type="compositionally biased region" description="Polar residues" evidence="1">
    <location>
        <begin position="85"/>
        <end position="104"/>
    </location>
</feature>
<feature type="compositionally biased region" description="Polar residues" evidence="1">
    <location>
        <begin position="157"/>
        <end position="175"/>
    </location>
</feature>
<feature type="compositionally biased region" description="Basic and acidic residues" evidence="1">
    <location>
        <begin position="430"/>
        <end position="444"/>
    </location>
</feature>
<feature type="compositionally biased region" description="Low complexity" evidence="1">
    <location>
        <begin position="193"/>
        <end position="206"/>
    </location>
</feature>
<feature type="region of interest" description="Disordered" evidence="1">
    <location>
        <begin position="340"/>
        <end position="451"/>
    </location>
</feature>
<keyword evidence="3" id="KW-1185">Reference proteome</keyword>
<comment type="caution">
    <text evidence="2">The sequence shown here is derived from an EMBL/GenBank/DDBJ whole genome shotgun (WGS) entry which is preliminary data.</text>
</comment>
<reference evidence="2 3" key="1">
    <citation type="submission" date="2024-01" db="EMBL/GenBank/DDBJ databases">
        <title>Complete genome of Cladobotryum mycophilum ATHUM6906.</title>
        <authorList>
            <person name="Christinaki A.C."/>
            <person name="Myridakis A.I."/>
            <person name="Kouvelis V.N."/>
        </authorList>
    </citation>
    <scope>NUCLEOTIDE SEQUENCE [LARGE SCALE GENOMIC DNA]</scope>
    <source>
        <strain evidence="2 3">ATHUM6906</strain>
    </source>
</reference>
<dbReference type="EMBL" id="JAVFKD010000014">
    <property type="protein sequence ID" value="KAK5990466.1"/>
    <property type="molecule type" value="Genomic_DNA"/>
</dbReference>
<evidence type="ECO:0000256" key="1">
    <source>
        <dbReference type="SAM" id="MobiDB-lite"/>
    </source>
</evidence>
<feature type="compositionally biased region" description="Low complexity" evidence="1">
    <location>
        <begin position="67"/>
        <end position="84"/>
    </location>
</feature>
<sequence>MSATTHHLRSVSEGSQLPRQSTWDPTAAPALVDVYAKKPLPPLPKVQNSLKGSPVPAPLNIKKKPSRQFTPSPTSSTSGLSNISVETANTSPRSLPNTTPTSAASPGRRTSRASTISSNRRSSKKVLQLIGHDVDVMNGSSPWYGDNEPRLKKKASRSSNRSLDMTFSDSCNSHSIPEDSALPPLEADLDGMSSRNSSWSPSSPLSVAMGPLNGHQPAIRTSYGSSRHSDCESPRCCSLQEESPLGRWDPSYGQFSDTRAAGEYHKFAVELAASIERQSTAEEAFSEPRTKRMSAFLSFSTNAQFSRRRNRPNSIDPSFVSALGGSLTAAEKALFPTTAPVAEEPEPEPEAEPEREAVPRSAFDTDSDDERKSRPRWRRDRGRESPSVPAMPRGGEDSSRPRAWSRTGDQMRDLLASAKDRARGLPTATKGEKRREQMRKEIKVLTEGTVA</sequence>